<keyword evidence="4" id="KW-0407">Ion channel</keyword>
<organism evidence="4 5">
    <name type="scientific">Salipaludibacillus aurantiacus</name>
    <dbReference type="NCBI Taxonomy" id="1601833"/>
    <lineage>
        <taxon>Bacteria</taxon>
        <taxon>Bacillati</taxon>
        <taxon>Bacillota</taxon>
        <taxon>Bacilli</taxon>
        <taxon>Bacillales</taxon>
        <taxon>Bacillaceae</taxon>
    </lineage>
</organism>
<dbReference type="SUPFAM" id="SSF81324">
    <property type="entry name" value="Voltage-gated potassium channels"/>
    <property type="match status" value="1"/>
</dbReference>
<comment type="subcellular location">
    <subcellularLocation>
        <location evidence="1">Cell membrane</location>
        <topology evidence="1">Multi-pass membrane protein</topology>
    </subcellularLocation>
</comment>
<dbReference type="PANTHER" id="PTHR43833">
    <property type="entry name" value="POTASSIUM CHANNEL PROTEIN 2-RELATED-RELATED"/>
    <property type="match status" value="1"/>
</dbReference>
<dbReference type="GO" id="GO:0034220">
    <property type="term" value="P:monoatomic ion transmembrane transport"/>
    <property type="evidence" value="ECO:0007669"/>
    <property type="project" value="UniProtKB-KW"/>
</dbReference>
<proteinExistence type="predicted"/>
<evidence type="ECO:0000259" key="3">
    <source>
        <dbReference type="PROSITE" id="PS51201"/>
    </source>
</evidence>
<keyword evidence="4" id="KW-0813">Transport</keyword>
<dbReference type="Gene3D" id="3.40.50.720">
    <property type="entry name" value="NAD(P)-binding Rossmann-like Domain"/>
    <property type="match status" value="1"/>
</dbReference>
<dbReference type="PRINTS" id="PR00169">
    <property type="entry name" value="KCHANNEL"/>
</dbReference>
<accession>A0A1H9WJF8</accession>
<gene>
    <name evidence="4" type="ORF">SAMN05518684_11737</name>
</gene>
<dbReference type="EMBL" id="FOGT01000017">
    <property type="protein sequence ID" value="SES33593.1"/>
    <property type="molecule type" value="Genomic_DNA"/>
</dbReference>
<protein>
    <submittedName>
        <fullName evidence="4">Voltage-gated potassium channel</fullName>
    </submittedName>
</protein>
<feature type="transmembrane region" description="Helical" evidence="2">
    <location>
        <begin position="42"/>
        <end position="62"/>
    </location>
</feature>
<evidence type="ECO:0000313" key="5">
    <source>
        <dbReference type="Proteomes" id="UP000198571"/>
    </source>
</evidence>
<dbReference type="AlphaFoldDB" id="A0A1H9WJF8"/>
<evidence type="ECO:0000256" key="2">
    <source>
        <dbReference type="SAM" id="Phobius"/>
    </source>
</evidence>
<dbReference type="InterPro" id="IPR013099">
    <property type="entry name" value="K_chnl_dom"/>
</dbReference>
<dbReference type="RefSeq" id="WP_177174410.1">
    <property type="nucleotide sequence ID" value="NZ_FOGT01000017.1"/>
</dbReference>
<dbReference type="STRING" id="1601833.SAMN05518684_11737"/>
<dbReference type="PROSITE" id="PS51201">
    <property type="entry name" value="RCK_N"/>
    <property type="match status" value="1"/>
</dbReference>
<dbReference type="InterPro" id="IPR003148">
    <property type="entry name" value="RCK_N"/>
</dbReference>
<dbReference type="GO" id="GO:0005886">
    <property type="term" value="C:plasma membrane"/>
    <property type="evidence" value="ECO:0007669"/>
    <property type="project" value="UniProtKB-SubCell"/>
</dbReference>
<feature type="domain" description="RCK N-terminal" evidence="3">
    <location>
        <begin position="115"/>
        <end position="240"/>
    </location>
</feature>
<dbReference type="InterPro" id="IPR036291">
    <property type="entry name" value="NAD(P)-bd_dom_sf"/>
</dbReference>
<keyword evidence="5" id="KW-1185">Reference proteome</keyword>
<dbReference type="PANTHER" id="PTHR43833:SF9">
    <property type="entry name" value="POTASSIUM CHANNEL PROTEIN YUGO-RELATED"/>
    <property type="match status" value="1"/>
</dbReference>
<keyword evidence="4" id="KW-0406">Ion transport</keyword>
<dbReference type="Pfam" id="PF07885">
    <property type="entry name" value="Ion_trans_2"/>
    <property type="match status" value="1"/>
</dbReference>
<name>A0A1H9WJF8_9BACI</name>
<sequence>MIRVALFSELYAKRFVLLKILTGLFLFAVLVGMVMHRIEPDVFATIFDGVWWAIVTISTVGYGDYVPVSLTGRLLGILLILTGIGIFSYFITNLAASTMMIKEKREKGDGEFKNHGHLLIVGWNERSRRLIRETHQLYPFKDIVMVDETLQKLPSEYHYIRFIKGSPREDETLQRANLQLAETVVITANLHIEERLADANTILTLIAMRGLAPDLYTIAEIITHDQVKNAKRAGADEVIEASHHVSMLLMNSTLYHGLTDVVTKMLDHNHRDHLCLHRLPEALIGKSFAEAVRQETSHDQFLLGVRRDKEATLHPHPADKFFLQKGDELIYVKR</sequence>
<dbReference type="Proteomes" id="UP000198571">
    <property type="component" value="Unassembled WGS sequence"/>
</dbReference>
<dbReference type="Gene3D" id="1.10.287.70">
    <property type="match status" value="1"/>
</dbReference>
<dbReference type="SUPFAM" id="SSF51735">
    <property type="entry name" value="NAD(P)-binding Rossmann-fold domains"/>
    <property type="match status" value="1"/>
</dbReference>
<reference evidence="5" key="1">
    <citation type="submission" date="2016-10" db="EMBL/GenBank/DDBJ databases">
        <authorList>
            <person name="Varghese N."/>
            <person name="Submissions S."/>
        </authorList>
    </citation>
    <scope>NUCLEOTIDE SEQUENCE [LARGE SCALE GENOMIC DNA]</scope>
    <source>
        <strain evidence="5">S9</strain>
    </source>
</reference>
<dbReference type="GO" id="GO:0006813">
    <property type="term" value="P:potassium ion transport"/>
    <property type="evidence" value="ECO:0007669"/>
    <property type="project" value="InterPro"/>
</dbReference>
<feature type="transmembrane region" description="Helical" evidence="2">
    <location>
        <begin position="74"/>
        <end position="96"/>
    </location>
</feature>
<dbReference type="InterPro" id="IPR050721">
    <property type="entry name" value="Trk_Ktr_HKT_K-transport"/>
</dbReference>
<keyword evidence="2" id="KW-0812">Transmembrane</keyword>
<dbReference type="Pfam" id="PF02254">
    <property type="entry name" value="TrkA_N"/>
    <property type="match status" value="1"/>
</dbReference>
<evidence type="ECO:0000313" key="4">
    <source>
        <dbReference type="EMBL" id="SES33593.1"/>
    </source>
</evidence>
<evidence type="ECO:0000256" key="1">
    <source>
        <dbReference type="ARBA" id="ARBA00004651"/>
    </source>
</evidence>
<feature type="transmembrane region" description="Helical" evidence="2">
    <location>
        <begin position="15"/>
        <end position="35"/>
    </location>
</feature>
<keyword evidence="2" id="KW-1133">Transmembrane helix</keyword>
<keyword evidence="2" id="KW-0472">Membrane</keyword>